<dbReference type="Proteomes" id="UP000035800">
    <property type="component" value="Chromosome I"/>
</dbReference>
<dbReference type="AlphaFoldDB" id="K8YEG2"/>
<reference evidence="1 2" key="1">
    <citation type="journal article" date="2012" name="Gene">
        <title>Sequence of Leptospira santarosai serovar Shermani genome and prediction of virulence-associated genes.</title>
        <authorList>
            <person name="Chou L.F."/>
            <person name="Chen Y.T."/>
            <person name="Lu C.W."/>
            <person name="Ko Y.C."/>
            <person name="Tang C.Y."/>
            <person name="Pan M.J."/>
            <person name="Tian Y.C."/>
            <person name="Chiu C.H."/>
            <person name="Hung C.C."/>
            <person name="Yang C.W."/>
        </authorList>
    </citation>
    <scope>NUCLEOTIDE SEQUENCE [LARGE SCALE GENOMIC DNA]</scope>
    <source>
        <strain evidence="1">LT 821</strain>
    </source>
</reference>
<reference evidence="1 2" key="2">
    <citation type="journal article" date="2014" name="Emerg. Microbes Infect.">
        <title>Potential impact on kidney infection: a whole-genome analysis of Leptospira santarosai serovar Shermani.</title>
        <authorList>
            <person name="Chou L.F."/>
            <person name="Chen T.W."/>
            <person name="Ko Y.C."/>
            <person name="Pan M.J."/>
            <person name="Tian Y.C."/>
            <person name="Chiu C.H."/>
            <person name="Tang P."/>
            <person name="Hung C.C."/>
            <person name="Yang C.W."/>
        </authorList>
    </citation>
    <scope>NUCLEOTIDE SEQUENCE</scope>
    <source>
        <strain evidence="1 2">LT 821</strain>
    </source>
</reference>
<dbReference type="EMBL" id="CP006694">
    <property type="protein sequence ID" value="EKT88677.1"/>
    <property type="molecule type" value="Genomic_DNA"/>
</dbReference>
<accession>K8YEG2</accession>
<name>K8YEG2_9LEPT</name>
<sequence>MQKDSAKVTHSMDRNLWGRTIQPWSIRKTESYAWKRNVSLS</sequence>
<evidence type="ECO:0000313" key="2">
    <source>
        <dbReference type="Proteomes" id="UP000035800"/>
    </source>
</evidence>
<evidence type="ECO:0000313" key="1">
    <source>
        <dbReference type="EMBL" id="EKT88677.1"/>
    </source>
</evidence>
<organism evidence="1 2">
    <name type="scientific">Leptospira santarosai serovar Shermani str. LT 821</name>
    <dbReference type="NCBI Taxonomy" id="758847"/>
    <lineage>
        <taxon>Bacteria</taxon>
        <taxon>Pseudomonadati</taxon>
        <taxon>Spirochaetota</taxon>
        <taxon>Spirochaetia</taxon>
        <taxon>Leptospirales</taxon>
        <taxon>Leptospiraceae</taxon>
        <taxon>Leptospira</taxon>
    </lineage>
</organism>
<dbReference type="KEGG" id="lst:LSS_01189"/>
<protein>
    <submittedName>
        <fullName evidence="1">Uncharacterized protein</fullName>
    </submittedName>
</protein>
<dbReference type="PATRIC" id="fig|758847.3.peg.245"/>
<proteinExistence type="predicted"/>
<gene>
    <name evidence="1" type="ORF">LSS_01189</name>
</gene>